<protein>
    <submittedName>
        <fullName evidence="1">Uncharacterized protein</fullName>
    </submittedName>
</protein>
<reference evidence="1" key="2">
    <citation type="submission" date="2020-05" db="EMBL/GenBank/DDBJ databases">
        <authorList>
            <person name="Kim H.-S."/>
            <person name="Proctor R.H."/>
            <person name="Brown D.W."/>
        </authorList>
    </citation>
    <scope>NUCLEOTIDE SEQUENCE</scope>
    <source>
        <strain evidence="1">NRRL 45417</strain>
    </source>
</reference>
<accession>A0A8H4X1X6</accession>
<name>A0A8H4X1X6_9HYPO</name>
<organism evidence="1 2">
    <name type="scientific">Fusarium gaditjirri</name>
    <dbReference type="NCBI Taxonomy" id="282569"/>
    <lineage>
        <taxon>Eukaryota</taxon>
        <taxon>Fungi</taxon>
        <taxon>Dikarya</taxon>
        <taxon>Ascomycota</taxon>
        <taxon>Pezizomycotina</taxon>
        <taxon>Sordariomycetes</taxon>
        <taxon>Hypocreomycetidae</taxon>
        <taxon>Hypocreales</taxon>
        <taxon>Nectriaceae</taxon>
        <taxon>Fusarium</taxon>
        <taxon>Fusarium nisikadoi species complex</taxon>
    </lineage>
</organism>
<dbReference type="AlphaFoldDB" id="A0A8H4X1X6"/>
<comment type="caution">
    <text evidence="1">The sequence shown here is derived from an EMBL/GenBank/DDBJ whole genome shotgun (WGS) entry which is preliminary data.</text>
</comment>
<dbReference type="OrthoDB" id="4405280at2759"/>
<gene>
    <name evidence="1" type="ORF">FGADI_2446</name>
</gene>
<dbReference type="EMBL" id="JABFAI010000053">
    <property type="protein sequence ID" value="KAF4958280.1"/>
    <property type="molecule type" value="Genomic_DNA"/>
</dbReference>
<sequence length="107" mass="10970">MQFETTSATELSAATIEAVKDTTTAVPATTTTTAAAEPDECTYEVDCVALNGGANLICEAGTCVPDNSQSNPFTHDGVCTTPGETCSDSGFCHVASEAPDSWQMLGV</sequence>
<evidence type="ECO:0000313" key="1">
    <source>
        <dbReference type="EMBL" id="KAF4958280.1"/>
    </source>
</evidence>
<dbReference type="Proteomes" id="UP000604273">
    <property type="component" value="Unassembled WGS sequence"/>
</dbReference>
<reference evidence="1" key="1">
    <citation type="journal article" date="2020" name="BMC Genomics">
        <title>Correction to: Identification and distribution of gene clusters required for synthesis of sphingolipid metabolism inhibitors in diverse species of the filamentous fungus Fusarium.</title>
        <authorList>
            <person name="Kim H.S."/>
            <person name="Lohmar J.M."/>
            <person name="Busman M."/>
            <person name="Brown D.W."/>
            <person name="Naumann T.A."/>
            <person name="Divon H.H."/>
            <person name="Lysoe E."/>
            <person name="Uhlig S."/>
            <person name="Proctor R.H."/>
        </authorList>
    </citation>
    <scope>NUCLEOTIDE SEQUENCE</scope>
    <source>
        <strain evidence="1">NRRL 45417</strain>
    </source>
</reference>
<evidence type="ECO:0000313" key="2">
    <source>
        <dbReference type="Proteomes" id="UP000604273"/>
    </source>
</evidence>
<keyword evidence="2" id="KW-1185">Reference proteome</keyword>
<proteinExistence type="predicted"/>